<dbReference type="GO" id="GO:0046872">
    <property type="term" value="F:metal ion binding"/>
    <property type="evidence" value="ECO:0007669"/>
    <property type="project" value="UniProtKB-KW"/>
</dbReference>
<evidence type="ECO:0000256" key="1">
    <source>
        <dbReference type="ARBA" id="ARBA00001946"/>
    </source>
</evidence>
<keyword evidence="10" id="KW-0479">Metal-binding</keyword>
<dbReference type="AlphaFoldDB" id="A0AAD9KZB4"/>
<dbReference type="GO" id="GO:0003975">
    <property type="term" value="F:UDP-N-acetylglucosamine-dolichyl-phosphate N-acetylglucosaminephosphotransferase activity"/>
    <property type="evidence" value="ECO:0007669"/>
    <property type="project" value="UniProtKB-EC"/>
</dbReference>
<comment type="function">
    <text evidence="17">UDP-N-acetylglucosamine--dolichyl-phosphate N-acetylglucosaminephosphotransferase that operates in the biosynthetic pathway of dolichol-linked oligosaccharides, the glycan precursors employed in protein asparagine (N)-glycosylation. The assembly of dolichol-linked oligosaccharides begins on the cytosolic side of the endoplasmic reticulum membrane and finishes in its lumen. The sequential addition of sugars to dolichol pyrophosphate produces dolichol-linked oligosaccharides containing fourteen sugars, including two GlcNAcs, nine mannoses and three glucoses. Once assembled, the oligosaccharide is transferred from the lipid to nascent proteins by oligosaccharyltransferases. Catalyzes the initial step of dolichol-linked oligosaccharide biosynthesis, transfering GlcNAc-1-P from cytosolic UDP-GlcNAc onto the carrier lipid dolichyl phosphate (P-dolichol), yielding GlcNAc-P-P-dolichol embedded in the cytoplasmic leaflet of the endoplasmic reticulum membrane.</text>
</comment>
<dbReference type="EMBL" id="JAODUO010000442">
    <property type="protein sequence ID" value="KAK2180454.1"/>
    <property type="molecule type" value="Genomic_DNA"/>
</dbReference>
<keyword evidence="21" id="KW-1185">Reference proteome</keyword>
<evidence type="ECO:0000256" key="2">
    <source>
        <dbReference type="ARBA" id="ARBA00004477"/>
    </source>
</evidence>
<evidence type="ECO:0000256" key="12">
    <source>
        <dbReference type="ARBA" id="ARBA00022842"/>
    </source>
</evidence>
<evidence type="ECO:0000256" key="17">
    <source>
        <dbReference type="ARBA" id="ARBA00044717"/>
    </source>
</evidence>
<comment type="catalytic activity">
    <reaction evidence="18">
        <text>a di-trans,poly-cis-dolichyl phosphate + UDP-N-acetyl-alpha-D-glucosamine = an N-acetyl-alpha-D-glucosaminyl-diphospho-di-trans,poly-cis-dolichol + UMP</text>
        <dbReference type="Rhea" id="RHEA:13289"/>
        <dbReference type="Rhea" id="RHEA-COMP:19498"/>
        <dbReference type="Rhea" id="RHEA-COMP:19507"/>
        <dbReference type="ChEBI" id="CHEBI:57683"/>
        <dbReference type="ChEBI" id="CHEBI:57705"/>
        <dbReference type="ChEBI" id="CHEBI:57865"/>
        <dbReference type="ChEBI" id="CHEBI:58427"/>
        <dbReference type="EC" id="2.7.8.15"/>
    </reaction>
    <physiologicalReaction direction="left-to-right" evidence="18">
        <dbReference type="Rhea" id="RHEA:13290"/>
    </physiologicalReaction>
</comment>
<evidence type="ECO:0000256" key="19">
    <source>
        <dbReference type="SAM" id="Phobius"/>
    </source>
</evidence>
<dbReference type="InterPro" id="IPR033895">
    <property type="entry name" value="GPT"/>
</dbReference>
<keyword evidence="14 19" id="KW-0472">Membrane</keyword>
<dbReference type="GO" id="GO:0006488">
    <property type="term" value="P:dolichol-linked oligosaccharide biosynthetic process"/>
    <property type="evidence" value="ECO:0007669"/>
    <property type="project" value="InterPro"/>
</dbReference>
<dbReference type="EC" id="2.7.8.15" evidence="5"/>
<feature type="transmembrane region" description="Helical" evidence="19">
    <location>
        <begin position="191"/>
        <end position="208"/>
    </location>
</feature>
<evidence type="ECO:0000313" key="21">
    <source>
        <dbReference type="Proteomes" id="UP001209878"/>
    </source>
</evidence>
<gene>
    <name evidence="20" type="ORF">NP493_442g00017</name>
</gene>
<keyword evidence="11" id="KW-0256">Endoplasmic reticulum</keyword>
<evidence type="ECO:0000256" key="16">
    <source>
        <dbReference type="ARBA" id="ARBA00033238"/>
    </source>
</evidence>
<evidence type="ECO:0000256" key="6">
    <source>
        <dbReference type="ARBA" id="ARBA00017659"/>
    </source>
</evidence>
<evidence type="ECO:0000256" key="3">
    <source>
        <dbReference type="ARBA" id="ARBA00004922"/>
    </source>
</evidence>
<evidence type="ECO:0000256" key="9">
    <source>
        <dbReference type="ARBA" id="ARBA00022692"/>
    </source>
</evidence>
<dbReference type="Pfam" id="PF00953">
    <property type="entry name" value="Glycos_transf_4"/>
    <property type="match status" value="1"/>
</dbReference>
<keyword evidence="12" id="KW-0460">Magnesium</keyword>
<dbReference type="PANTHER" id="PTHR10571">
    <property type="entry name" value="UDP-N-ACETYLGLUCOSAMINE--DOLICHYL-PHOSPHATE N-ACETYLGLUCOSAMINEPHOSPHOTRANSFERASE"/>
    <property type="match status" value="1"/>
</dbReference>
<evidence type="ECO:0000256" key="4">
    <source>
        <dbReference type="ARBA" id="ARBA00009317"/>
    </source>
</evidence>
<comment type="caution">
    <text evidence="20">The sequence shown here is derived from an EMBL/GenBank/DDBJ whole genome shotgun (WGS) entry which is preliminary data.</text>
</comment>
<evidence type="ECO:0000256" key="8">
    <source>
        <dbReference type="ARBA" id="ARBA00022679"/>
    </source>
</evidence>
<sequence length="230" mass="26148">METTRTSIVLAVNALLSVFGFLLSYRLINKLGDMFIRANLFGIDMNKCTYDPTIRSEPNSKLKIPEAQGVVVGAVFLMIMFIFIPVAFYKNLGLENGQFPFHEYVKYLAALLSICCMIFLGFADDVLDLRWRHKLLMPMMATLPLLMVYFVSFNLTFIIVPVPVRWLFGYSVDIGMCCFTKCLCVCVCHKPCILVMIIGSLLLCVNLWKPNSKVFSLLIDKQYSSSQEID</sequence>
<comment type="similarity">
    <text evidence="4">Belongs to the glycosyltransferase 4 family.</text>
</comment>
<evidence type="ECO:0000313" key="20">
    <source>
        <dbReference type="EMBL" id="KAK2180454.1"/>
    </source>
</evidence>
<dbReference type="GO" id="GO:0016757">
    <property type="term" value="F:glycosyltransferase activity"/>
    <property type="evidence" value="ECO:0007669"/>
    <property type="project" value="UniProtKB-KW"/>
</dbReference>
<comment type="cofactor">
    <cofactor evidence="1">
        <name>Mg(2+)</name>
        <dbReference type="ChEBI" id="CHEBI:18420"/>
    </cofactor>
</comment>
<evidence type="ECO:0000256" key="15">
    <source>
        <dbReference type="ARBA" id="ARBA00029567"/>
    </source>
</evidence>
<keyword evidence="7" id="KW-0328">Glycosyltransferase</keyword>
<evidence type="ECO:0000256" key="13">
    <source>
        <dbReference type="ARBA" id="ARBA00022989"/>
    </source>
</evidence>
<reference evidence="20" key="1">
    <citation type="journal article" date="2023" name="Mol. Biol. Evol.">
        <title>Third-Generation Sequencing Reveals the Adaptive Role of the Epigenome in Three Deep-Sea Polychaetes.</title>
        <authorList>
            <person name="Perez M."/>
            <person name="Aroh O."/>
            <person name="Sun Y."/>
            <person name="Lan Y."/>
            <person name="Juniper S.K."/>
            <person name="Young C.R."/>
            <person name="Angers B."/>
            <person name="Qian P.Y."/>
        </authorList>
    </citation>
    <scope>NUCLEOTIDE SEQUENCE</scope>
    <source>
        <strain evidence="20">R07B-5</strain>
    </source>
</reference>
<comment type="subcellular location">
    <subcellularLocation>
        <location evidence="2">Endoplasmic reticulum membrane</location>
        <topology evidence="2">Multi-pass membrane protein</topology>
    </subcellularLocation>
</comment>
<evidence type="ECO:0000256" key="11">
    <source>
        <dbReference type="ARBA" id="ARBA00022824"/>
    </source>
</evidence>
<feature type="transmembrane region" description="Helical" evidence="19">
    <location>
        <begin position="104"/>
        <end position="123"/>
    </location>
</feature>
<evidence type="ECO:0000256" key="7">
    <source>
        <dbReference type="ARBA" id="ARBA00022676"/>
    </source>
</evidence>
<proteinExistence type="inferred from homology"/>
<keyword evidence="13 19" id="KW-1133">Transmembrane helix</keyword>
<keyword evidence="8" id="KW-0808">Transferase</keyword>
<dbReference type="GO" id="GO:0005789">
    <property type="term" value="C:endoplasmic reticulum membrane"/>
    <property type="evidence" value="ECO:0007669"/>
    <property type="project" value="UniProtKB-SubCell"/>
</dbReference>
<feature type="transmembrane region" description="Helical" evidence="19">
    <location>
        <begin position="6"/>
        <end position="28"/>
    </location>
</feature>
<organism evidence="20 21">
    <name type="scientific">Ridgeia piscesae</name>
    <name type="common">Tubeworm</name>
    <dbReference type="NCBI Taxonomy" id="27915"/>
    <lineage>
        <taxon>Eukaryota</taxon>
        <taxon>Metazoa</taxon>
        <taxon>Spiralia</taxon>
        <taxon>Lophotrochozoa</taxon>
        <taxon>Annelida</taxon>
        <taxon>Polychaeta</taxon>
        <taxon>Sedentaria</taxon>
        <taxon>Canalipalpata</taxon>
        <taxon>Sabellida</taxon>
        <taxon>Siboglinidae</taxon>
        <taxon>Ridgeia</taxon>
    </lineage>
</organism>
<keyword evidence="9 19" id="KW-0812">Transmembrane</keyword>
<evidence type="ECO:0000256" key="5">
    <source>
        <dbReference type="ARBA" id="ARBA00013225"/>
    </source>
</evidence>
<protein>
    <recommendedName>
        <fullName evidence="6">UDP-N-acetylglucosamine--dolichyl-phosphate N-acetylglucosaminephosphotransferase</fullName>
        <ecNumber evidence="5">2.7.8.15</ecNumber>
    </recommendedName>
    <alternativeName>
        <fullName evidence="15">GlcNAc-1-P transferase</fullName>
    </alternativeName>
    <alternativeName>
        <fullName evidence="16">N-acetylglucosamine-1-phosphate transferase</fullName>
    </alternativeName>
</protein>
<accession>A0AAD9KZB4</accession>
<evidence type="ECO:0000256" key="18">
    <source>
        <dbReference type="ARBA" id="ARBA00045078"/>
    </source>
</evidence>
<feature type="transmembrane region" description="Helical" evidence="19">
    <location>
        <begin position="70"/>
        <end position="89"/>
    </location>
</feature>
<dbReference type="PANTHER" id="PTHR10571:SF0">
    <property type="entry name" value="UDP-N-ACETYLGLUCOSAMINE--DOLICHYL-PHOSPHATE N-ACETYLGLUCOSAMINEPHOSPHOTRANSFERASE"/>
    <property type="match status" value="1"/>
</dbReference>
<comment type="pathway">
    <text evidence="3">Protein modification; protein glycosylation.</text>
</comment>
<evidence type="ECO:0000256" key="14">
    <source>
        <dbReference type="ARBA" id="ARBA00023136"/>
    </source>
</evidence>
<dbReference type="Proteomes" id="UP001209878">
    <property type="component" value="Unassembled WGS sequence"/>
</dbReference>
<name>A0AAD9KZB4_RIDPI</name>
<feature type="transmembrane region" description="Helical" evidence="19">
    <location>
        <begin position="135"/>
        <end position="160"/>
    </location>
</feature>
<dbReference type="InterPro" id="IPR000715">
    <property type="entry name" value="Glycosyl_transferase_4"/>
</dbReference>
<evidence type="ECO:0000256" key="10">
    <source>
        <dbReference type="ARBA" id="ARBA00022723"/>
    </source>
</evidence>